<evidence type="ECO:0000256" key="6">
    <source>
        <dbReference type="ARBA" id="ARBA00023237"/>
    </source>
</evidence>
<protein>
    <submittedName>
        <fullName evidence="10">TonB-dependent receptor</fullName>
    </submittedName>
</protein>
<keyword evidence="4" id="KW-0812">Transmembrane</keyword>
<evidence type="ECO:0000256" key="4">
    <source>
        <dbReference type="ARBA" id="ARBA00022692"/>
    </source>
</evidence>
<organism evidence="10 11">
    <name type="scientific">Dyella koreensis</name>
    <dbReference type="NCBI Taxonomy" id="311235"/>
    <lineage>
        <taxon>Bacteria</taxon>
        <taxon>Pseudomonadati</taxon>
        <taxon>Pseudomonadota</taxon>
        <taxon>Gammaproteobacteria</taxon>
        <taxon>Lysobacterales</taxon>
        <taxon>Rhodanobacteraceae</taxon>
        <taxon>Dyella</taxon>
    </lineage>
</organism>
<dbReference type="Pfam" id="PF07715">
    <property type="entry name" value="Plug"/>
    <property type="match status" value="1"/>
</dbReference>
<dbReference type="InterPro" id="IPR057601">
    <property type="entry name" value="Oar-like_b-barrel"/>
</dbReference>
<evidence type="ECO:0000259" key="8">
    <source>
        <dbReference type="Pfam" id="PF07715"/>
    </source>
</evidence>
<comment type="caution">
    <text evidence="10">The sequence shown here is derived from an EMBL/GenBank/DDBJ whole genome shotgun (WGS) entry which is preliminary data.</text>
</comment>
<dbReference type="SUPFAM" id="SSF56935">
    <property type="entry name" value="Porins"/>
    <property type="match status" value="1"/>
</dbReference>
<dbReference type="Proteomes" id="UP001620408">
    <property type="component" value="Unassembled WGS sequence"/>
</dbReference>
<evidence type="ECO:0000313" key="10">
    <source>
        <dbReference type="EMBL" id="MFK2919025.1"/>
    </source>
</evidence>
<dbReference type="InterPro" id="IPR039426">
    <property type="entry name" value="TonB-dep_rcpt-like"/>
</dbReference>
<dbReference type="Pfam" id="PF25183">
    <property type="entry name" value="OMP_b-brl_4"/>
    <property type="match status" value="1"/>
</dbReference>
<accession>A0ABW8K8V5</accession>
<dbReference type="EMBL" id="JADIKD010000012">
    <property type="protein sequence ID" value="MFK2919025.1"/>
    <property type="molecule type" value="Genomic_DNA"/>
</dbReference>
<keyword evidence="3" id="KW-1134">Transmembrane beta strand</keyword>
<dbReference type="InterPro" id="IPR012910">
    <property type="entry name" value="Plug_dom"/>
</dbReference>
<gene>
    <name evidence="10" type="ORF">ISS97_17270</name>
</gene>
<keyword evidence="7" id="KW-0732">Signal</keyword>
<dbReference type="Gene3D" id="2.170.130.10">
    <property type="entry name" value="TonB-dependent receptor, plug domain"/>
    <property type="match status" value="1"/>
</dbReference>
<comment type="subcellular location">
    <subcellularLocation>
        <location evidence="1">Cell outer membrane</location>
        <topology evidence="1">Multi-pass membrane protein</topology>
    </subcellularLocation>
</comment>
<keyword evidence="6" id="KW-0998">Cell outer membrane</keyword>
<keyword evidence="5" id="KW-0472">Membrane</keyword>
<feature type="signal peptide" evidence="7">
    <location>
        <begin position="1"/>
        <end position="29"/>
    </location>
</feature>
<dbReference type="PANTHER" id="PTHR30069:SF46">
    <property type="entry name" value="OAR PROTEIN"/>
    <property type="match status" value="1"/>
</dbReference>
<evidence type="ECO:0000256" key="1">
    <source>
        <dbReference type="ARBA" id="ARBA00004571"/>
    </source>
</evidence>
<keyword evidence="2" id="KW-0813">Transport</keyword>
<dbReference type="InterPro" id="IPR036942">
    <property type="entry name" value="Beta-barrel_TonB_sf"/>
</dbReference>
<dbReference type="PANTHER" id="PTHR30069">
    <property type="entry name" value="TONB-DEPENDENT OUTER MEMBRANE RECEPTOR"/>
    <property type="match status" value="1"/>
</dbReference>
<keyword evidence="10" id="KW-0675">Receptor</keyword>
<evidence type="ECO:0000259" key="9">
    <source>
        <dbReference type="Pfam" id="PF25183"/>
    </source>
</evidence>
<sequence length="1054" mass="114927">MYSMQRKVTLRRSAMAVALAFAFGGTAWAQSNAAGAIYGQVTAGAGTAVQIENTDNGLTRTIAVDSNGRYRAASLPVGHYKVTLLKGDQRVDSRDGVNVSIAGNSEVSFGGVNAKTLEKVTVVASALPSIDVSSVDTRTVFTADQLAKIPVARNVLAVALLAPGVVPGDNRFVNDGLAIGGSGISENAYTINGYNVTNPLTNETFFELPFGAIDQQQILLGGAGAEFGHSTGGFINLVGKRGTNEWKGGVAAFWNPDSLRASPRNYYYPDHPDAGSLALGPGPFNHRDADGNLLSAEQGINQPFGSNGKLRRYRADNTFGQFNYAAWLGGPLIKDRLFFFGAADFTKTDQSGVLATGDATYTAAGALTPSGAQNKNGGFRTDHDKATKWYAKLDWNITDSHLLELTALQDNSQSSRKTYGWSNVTLSPLAYNAKADGRVKNNNELYLGKYTGYITDDFTVTALYGESRTFQPNLANIPDYPLVRVSDDAPPAVRDQYHAYQPLGVVPYDTINKTKGWRLDLEYRLGSHDLRGGVDRQTLNTAAGEAYVNSDKYRGMWLYGSDNTVQLIKHKQGGNYKLELDAYYLEDHWQVTDRWLAYLGVRNESFKNYNSAGQVFMQQSNQWAPRLGVSWDVRGDASLKIYANAGRYYLALPNGVAIRGAGGSLNTQQNFTYSGIDPKTDLPLNLVALGPETSPNAEFGQPRDPRTARIKDLRSHYQDEFIVGADQQLTPSFTVGARATYRQLKSQVDDTSDSRPVCAYLASHYQDYSSVADCIDRIAYPGVIFNPGRGAEFDVNVAPSGAPAVLRHVQLSARDFGMPKTKRKYLALDLYAEHPFDGTWYGRVDYIWSHNWGNTEGQVKSDIVQEDVAASQDWDFPEFMRFASGNLPNDRRHAVRAFGYWQLTPEWLISSTVTVTSGRPKNCLGPWFPGGDGVYTDPAGYMARAGDQGGYHVCYGKVSPRGAGGTLPWSYRLDLGAQWRPAFANHKLALGIDVFNVFNQQRATSIDETAIGGVVGTNANGSARGGSPNNMYGGIQGFTAPRYVRLSAQYDFSL</sequence>
<evidence type="ECO:0000256" key="2">
    <source>
        <dbReference type="ARBA" id="ARBA00022448"/>
    </source>
</evidence>
<evidence type="ECO:0000313" key="11">
    <source>
        <dbReference type="Proteomes" id="UP001620408"/>
    </source>
</evidence>
<feature type="domain" description="TonB-dependent receptor plug" evidence="8">
    <location>
        <begin position="137"/>
        <end position="233"/>
    </location>
</feature>
<reference evidence="10 11" key="1">
    <citation type="submission" date="2020-10" db="EMBL/GenBank/DDBJ databases">
        <title>Phylogeny of dyella-like bacteria.</title>
        <authorList>
            <person name="Fu J."/>
        </authorList>
    </citation>
    <scope>NUCLEOTIDE SEQUENCE [LARGE SCALE GENOMIC DNA]</scope>
    <source>
        <strain evidence="10 11">BB4</strain>
    </source>
</reference>
<evidence type="ECO:0000256" key="3">
    <source>
        <dbReference type="ARBA" id="ARBA00022452"/>
    </source>
</evidence>
<keyword evidence="11" id="KW-1185">Reference proteome</keyword>
<evidence type="ECO:0000256" key="5">
    <source>
        <dbReference type="ARBA" id="ARBA00023136"/>
    </source>
</evidence>
<feature type="chain" id="PRO_5047149673" evidence="7">
    <location>
        <begin position="30"/>
        <end position="1054"/>
    </location>
</feature>
<dbReference type="InterPro" id="IPR037066">
    <property type="entry name" value="Plug_dom_sf"/>
</dbReference>
<name>A0ABW8K8V5_9GAMM</name>
<proteinExistence type="predicted"/>
<evidence type="ECO:0000256" key="7">
    <source>
        <dbReference type="SAM" id="SignalP"/>
    </source>
</evidence>
<dbReference type="RefSeq" id="WP_379983348.1">
    <property type="nucleotide sequence ID" value="NZ_JADIKD010000012.1"/>
</dbReference>
<dbReference type="Gene3D" id="2.40.170.20">
    <property type="entry name" value="TonB-dependent receptor, beta-barrel domain"/>
    <property type="match status" value="1"/>
</dbReference>
<feature type="domain" description="TonB-dependent transporter Oar-like beta-barrel" evidence="9">
    <location>
        <begin position="614"/>
        <end position="904"/>
    </location>
</feature>